<sequence length="88" mass="9904">MTERDIAQHHIAAAKYYTTGVGVEEHLDARCYPSPQESEPRERQKSFELSVKVSVSECCRLGMQRGEAAESEQEQSMGWSSATVKRRG</sequence>
<protein>
    <submittedName>
        <fullName evidence="2">Uncharacterized protein</fullName>
    </submittedName>
</protein>
<evidence type="ECO:0000256" key="1">
    <source>
        <dbReference type="SAM" id="MobiDB-lite"/>
    </source>
</evidence>
<dbReference type="Proteomes" id="UP000054845">
    <property type="component" value="Unassembled WGS sequence"/>
</dbReference>
<feature type="compositionally biased region" description="Polar residues" evidence="1">
    <location>
        <begin position="74"/>
        <end position="88"/>
    </location>
</feature>
<reference evidence="2 3" key="1">
    <citation type="submission" date="2014-09" db="EMBL/GenBank/DDBJ databases">
        <authorList>
            <person name="Magalhaes I.L.F."/>
            <person name="Oliveira U."/>
            <person name="Santos F.R."/>
            <person name="Vidigal T.H.D.A."/>
            <person name="Brescovit A.D."/>
            <person name="Santos A.J."/>
        </authorList>
    </citation>
    <scope>NUCLEOTIDE SEQUENCE [LARGE SCALE GENOMIC DNA]</scope>
</reference>
<evidence type="ECO:0000313" key="3">
    <source>
        <dbReference type="Proteomes" id="UP000054845"/>
    </source>
</evidence>
<name>A0A0P1BR81_9BASI</name>
<proteinExistence type="predicted"/>
<organism evidence="2 3">
    <name type="scientific">Ceraceosorus bombacis</name>
    <dbReference type="NCBI Taxonomy" id="401625"/>
    <lineage>
        <taxon>Eukaryota</taxon>
        <taxon>Fungi</taxon>
        <taxon>Dikarya</taxon>
        <taxon>Basidiomycota</taxon>
        <taxon>Ustilaginomycotina</taxon>
        <taxon>Exobasidiomycetes</taxon>
        <taxon>Ceraceosorales</taxon>
        <taxon>Ceraceosoraceae</taxon>
        <taxon>Ceraceosorus</taxon>
    </lineage>
</organism>
<feature type="region of interest" description="Disordered" evidence="1">
    <location>
        <begin position="65"/>
        <end position="88"/>
    </location>
</feature>
<dbReference type="AlphaFoldDB" id="A0A0P1BR81"/>
<accession>A0A0P1BR81</accession>
<evidence type="ECO:0000313" key="2">
    <source>
        <dbReference type="EMBL" id="CEH18983.1"/>
    </source>
</evidence>
<dbReference type="EMBL" id="CCYA01000276">
    <property type="protein sequence ID" value="CEH18983.1"/>
    <property type="molecule type" value="Genomic_DNA"/>
</dbReference>
<keyword evidence="3" id="KW-1185">Reference proteome</keyword>